<comment type="caution">
    <text evidence="1">The sequence shown here is derived from an EMBL/GenBank/DDBJ whole genome shotgun (WGS) entry which is preliminary data.</text>
</comment>
<dbReference type="AlphaFoldDB" id="A0A6A8MFR8"/>
<keyword evidence="2" id="KW-1185">Reference proteome</keyword>
<sequence length="297" mass="34008">MFKQKARFRWPESRNWRLIIIVFTLIILLAVPGYSWMKKTNKAHAERQRSKLSPVIMVPGSSATVGRFNELVSLLNKHTPDKHSLLKVEVSEDGGLTYTGSIKRGDNEPFIVIGFANNHDGYANIKKQASWLDNAFYEISRNYKFNNFKAFGHSNGGLIWTYWLEHYYSQYDSDIKMKRLMTLGSPYNFNEKSIKNKTQMLSEFIKYRKRLPKSLIVYSLSGGENYESDGIVPENSVEAGKYIFQNQVKSYTTMTVTGVDAQHSSLPQNKQVVRLIEQYLLSHDAAGPQAAGSQRKQ</sequence>
<dbReference type="Gene3D" id="3.40.50.1820">
    <property type="entry name" value="alpha/beta hydrolase"/>
    <property type="match status" value="1"/>
</dbReference>
<dbReference type="EMBL" id="VUMX01000027">
    <property type="protein sequence ID" value="MST87660.1"/>
    <property type="molecule type" value="Genomic_DNA"/>
</dbReference>
<dbReference type="Pfam" id="PF06028">
    <property type="entry name" value="DUF915"/>
    <property type="match status" value="1"/>
</dbReference>
<evidence type="ECO:0000313" key="2">
    <source>
        <dbReference type="Proteomes" id="UP000438120"/>
    </source>
</evidence>
<dbReference type="OrthoDB" id="2157689at2"/>
<reference evidence="1 2" key="1">
    <citation type="submission" date="2019-08" db="EMBL/GenBank/DDBJ databases">
        <title>In-depth cultivation of the pig gut microbiome towards novel bacterial diversity and tailored functional studies.</title>
        <authorList>
            <person name="Wylensek D."/>
            <person name="Hitch T.C.A."/>
            <person name="Clavel T."/>
        </authorList>
    </citation>
    <scope>NUCLEOTIDE SEQUENCE [LARGE SCALE GENOMIC DNA]</scope>
    <source>
        <strain evidence="1 2">Bifido-178-WT-2B</strain>
    </source>
</reference>
<name>A0A6A8MFR8_9LACO</name>
<accession>A0A6A8MFR8</accession>
<organism evidence="1 2">
    <name type="scientific">Lactobacillus porci</name>
    <dbReference type="NCBI Taxonomy" id="2012477"/>
    <lineage>
        <taxon>Bacteria</taxon>
        <taxon>Bacillati</taxon>
        <taxon>Bacillota</taxon>
        <taxon>Bacilli</taxon>
        <taxon>Lactobacillales</taxon>
        <taxon>Lactobacillaceae</taxon>
        <taxon>Lactobacillus</taxon>
    </lineage>
</organism>
<keyword evidence="1" id="KW-0378">Hydrolase</keyword>
<dbReference type="RefSeq" id="WP_154549268.1">
    <property type="nucleotide sequence ID" value="NZ_VUMX01000027.1"/>
</dbReference>
<dbReference type="SUPFAM" id="SSF53474">
    <property type="entry name" value="alpha/beta-Hydrolases"/>
    <property type="match status" value="1"/>
</dbReference>
<dbReference type="InterPro" id="IPR029058">
    <property type="entry name" value="AB_hydrolase_fold"/>
</dbReference>
<dbReference type="GO" id="GO:0016787">
    <property type="term" value="F:hydrolase activity"/>
    <property type="evidence" value="ECO:0007669"/>
    <property type="project" value="UniProtKB-KW"/>
</dbReference>
<dbReference type="InterPro" id="IPR010315">
    <property type="entry name" value="DUF915_hydro-like"/>
</dbReference>
<proteinExistence type="predicted"/>
<evidence type="ECO:0000313" key="1">
    <source>
        <dbReference type="EMBL" id="MST87660.1"/>
    </source>
</evidence>
<gene>
    <name evidence="1" type="ORF">FYJ62_08530</name>
</gene>
<dbReference type="Proteomes" id="UP000438120">
    <property type="component" value="Unassembled WGS sequence"/>
</dbReference>
<protein>
    <submittedName>
        <fullName evidence="1">Alpha/beta hydrolase</fullName>
    </submittedName>
</protein>